<proteinExistence type="predicted"/>
<reference evidence="2" key="1">
    <citation type="journal article" date="2019" name="Int. J. Syst. Evol. Microbiol.">
        <title>The Global Catalogue of Microorganisms (GCM) 10K type strain sequencing project: providing services to taxonomists for standard genome sequencing and annotation.</title>
        <authorList>
            <consortium name="The Broad Institute Genomics Platform"/>
            <consortium name="The Broad Institute Genome Sequencing Center for Infectious Disease"/>
            <person name="Wu L."/>
            <person name="Ma J."/>
        </authorList>
    </citation>
    <scope>NUCLEOTIDE SEQUENCE [LARGE SCALE GENOMIC DNA]</scope>
    <source>
        <strain evidence="2">CECT 7706</strain>
    </source>
</reference>
<organism evidence="1 2">
    <name type="scientific">Cyclobacterium jeungdonense</name>
    <dbReference type="NCBI Taxonomy" id="708087"/>
    <lineage>
        <taxon>Bacteria</taxon>
        <taxon>Pseudomonadati</taxon>
        <taxon>Bacteroidota</taxon>
        <taxon>Cytophagia</taxon>
        <taxon>Cytophagales</taxon>
        <taxon>Cyclobacteriaceae</taxon>
        <taxon>Cyclobacterium</taxon>
    </lineage>
</organism>
<comment type="caution">
    <text evidence="1">The sequence shown here is derived from an EMBL/GenBank/DDBJ whole genome shotgun (WGS) entry which is preliminary data.</text>
</comment>
<dbReference type="EMBL" id="JAUFQS010000012">
    <property type="protein sequence ID" value="MDN3688679.1"/>
    <property type="molecule type" value="Genomic_DNA"/>
</dbReference>
<name>A0ABT8C9H3_9BACT</name>
<protein>
    <submittedName>
        <fullName evidence="1">Uncharacterized protein</fullName>
    </submittedName>
</protein>
<dbReference type="RefSeq" id="WP_163386516.1">
    <property type="nucleotide sequence ID" value="NZ_JAUFQS010000012.1"/>
</dbReference>
<sequence length="68" mass="7382">MSKVTKILDGKYEVLGVKPGPIGTFMGIVDLSKINEATAERLVARGSSYLRKAKPSGKKSKDKEEEIS</sequence>
<evidence type="ECO:0000313" key="1">
    <source>
        <dbReference type="EMBL" id="MDN3688679.1"/>
    </source>
</evidence>
<accession>A0ABT8C9H3</accession>
<keyword evidence="2" id="KW-1185">Reference proteome</keyword>
<evidence type="ECO:0000313" key="2">
    <source>
        <dbReference type="Proteomes" id="UP001236663"/>
    </source>
</evidence>
<gene>
    <name evidence="1" type="ORF">QWZ15_12620</name>
</gene>
<dbReference type="Proteomes" id="UP001236663">
    <property type="component" value="Unassembled WGS sequence"/>
</dbReference>